<dbReference type="CDD" id="cd02440">
    <property type="entry name" value="AdoMet_MTases"/>
    <property type="match status" value="1"/>
</dbReference>
<accession>A0A5C5ZLD4</accession>
<evidence type="ECO:0000313" key="2">
    <source>
        <dbReference type="EMBL" id="TWT87975.1"/>
    </source>
</evidence>
<organism evidence="2 3">
    <name type="scientific">Stieleria varia</name>
    <dbReference type="NCBI Taxonomy" id="2528005"/>
    <lineage>
        <taxon>Bacteria</taxon>
        <taxon>Pseudomonadati</taxon>
        <taxon>Planctomycetota</taxon>
        <taxon>Planctomycetia</taxon>
        <taxon>Pirellulales</taxon>
        <taxon>Pirellulaceae</taxon>
        <taxon>Stieleria</taxon>
    </lineage>
</organism>
<dbReference type="InterPro" id="IPR013216">
    <property type="entry name" value="Methyltransf_11"/>
</dbReference>
<keyword evidence="2" id="KW-0808">Transferase</keyword>
<dbReference type="GO" id="GO:0008757">
    <property type="term" value="F:S-adenosylmethionine-dependent methyltransferase activity"/>
    <property type="evidence" value="ECO:0007669"/>
    <property type="project" value="InterPro"/>
</dbReference>
<dbReference type="Pfam" id="PF08241">
    <property type="entry name" value="Methyltransf_11"/>
    <property type="match status" value="1"/>
</dbReference>
<sequence length="231" mass="26347">MSDNPQIIKHVAEGQMCCDPEWEAAYKRFETPEEEIQKFKSRLTRFGFPSLPKDSRIAEIFCGRGGGLVALEQMGFTHVEGVDLSDTLLAEYRGPATLHLADCLDLPLEENAYDIVIVQGGLHHLPKIPDDLEKCLAGVRSILKPDEGRFYIIEPWRTPFLTFVHLVVEQPLMRRIYAKGDALAAMTDRERVTYEQWLAAPDVILRSLSKYFQAESIERRWGKLAYIGRPI</sequence>
<evidence type="ECO:0000313" key="3">
    <source>
        <dbReference type="Proteomes" id="UP000320176"/>
    </source>
</evidence>
<dbReference type="SUPFAM" id="SSF53335">
    <property type="entry name" value="S-adenosyl-L-methionine-dependent methyltransferases"/>
    <property type="match status" value="1"/>
</dbReference>
<dbReference type="Proteomes" id="UP000320176">
    <property type="component" value="Unassembled WGS sequence"/>
</dbReference>
<name>A0A5C5ZLD4_9BACT</name>
<gene>
    <name evidence="2" type="ORF">Pla52n_69320</name>
</gene>
<reference evidence="2 3" key="1">
    <citation type="submission" date="2019-02" db="EMBL/GenBank/DDBJ databases">
        <title>Deep-cultivation of Planctomycetes and their phenomic and genomic characterization uncovers novel biology.</title>
        <authorList>
            <person name="Wiegand S."/>
            <person name="Jogler M."/>
            <person name="Boedeker C."/>
            <person name="Pinto D."/>
            <person name="Vollmers J."/>
            <person name="Rivas-Marin E."/>
            <person name="Kohn T."/>
            <person name="Peeters S.H."/>
            <person name="Heuer A."/>
            <person name="Rast P."/>
            <person name="Oberbeckmann S."/>
            <person name="Bunk B."/>
            <person name="Jeske O."/>
            <person name="Meyerdierks A."/>
            <person name="Storesund J.E."/>
            <person name="Kallscheuer N."/>
            <person name="Luecker S."/>
            <person name="Lage O.M."/>
            <person name="Pohl T."/>
            <person name="Merkel B.J."/>
            <person name="Hornburger P."/>
            <person name="Mueller R.-W."/>
            <person name="Bruemmer F."/>
            <person name="Labrenz M."/>
            <person name="Spormann A.M."/>
            <person name="Op Den Camp H."/>
            <person name="Overmann J."/>
            <person name="Amann R."/>
            <person name="Jetten M.S.M."/>
            <person name="Mascher T."/>
            <person name="Medema M.H."/>
            <person name="Devos D.P."/>
            <person name="Kaster A.-K."/>
            <person name="Ovreas L."/>
            <person name="Rohde M."/>
            <person name="Galperin M.Y."/>
            <person name="Jogler C."/>
        </authorList>
    </citation>
    <scope>NUCLEOTIDE SEQUENCE [LARGE SCALE GENOMIC DNA]</scope>
    <source>
        <strain evidence="2 3">Pla52n</strain>
    </source>
</reference>
<dbReference type="AlphaFoldDB" id="A0A5C5ZLD4"/>
<keyword evidence="3" id="KW-1185">Reference proteome</keyword>
<comment type="caution">
    <text evidence="2">The sequence shown here is derived from an EMBL/GenBank/DDBJ whole genome shotgun (WGS) entry which is preliminary data.</text>
</comment>
<dbReference type="EMBL" id="SJPN01000029">
    <property type="protein sequence ID" value="TWT87975.1"/>
    <property type="molecule type" value="Genomic_DNA"/>
</dbReference>
<feature type="domain" description="Methyltransferase type 11" evidence="1">
    <location>
        <begin position="62"/>
        <end position="146"/>
    </location>
</feature>
<protein>
    <submittedName>
        <fullName evidence="2">Methyltransferase domain protein</fullName>
    </submittedName>
</protein>
<keyword evidence="2" id="KW-0489">Methyltransferase</keyword>
<evidence type="ECO:0000259" key="1">
    <source>
        <dbReference type="Pfam" id="PF08241"/>
    </source>
</evidence>
<dbReference type="Gene3D" id="3.40.50.150">
    <property type="entry name" value="Vaccinia Virus protein VP39"/>
    <property type="match status" value="1"/>
</dbReference>
<dbReference type="RefSeq" id="WP_197455161.1">
    <property type="nucleotide sequence ID" value="NZ_CP151726.1"/>
</dbReference>
<dbReference type="InterPro" id="IPR029063">
    <property type="entry name" value="SAM-dependent_MTases_sf"/>
</dbReference>
<proteinExistence type="predicted"/>
<dbReference type="GO" id="GO:0032259">
    <property type="term" value="P:methylation"/>
    <property type="evidence" value="ECO:0007669"/>
    <property type="project" value="UniProtKB-KW"/>
</dbReference>